<evidence type="ECO:0000313" key="3">
    <source>
        <dbReference type="EMBL" id="TNM67385.1"/>
    </source>
</evidence>
<feature type="signal peptide" evidence="1">
    <location>
        <begin position="1"/>
        <end position="20"/>
    </location>
</feature>
<protein>
    <submittedName>
        <fullName evidence="2">ABC-type Fe3+-hydroxamate transport system substrate-binding protein</fullName>
    </submittedName>
</protein>
<sequence length="60" mass="6353">MKTAIHRTLLILGVSLSACASMAQTAQNVPSAHFTFTAGDGTPVHKDHAQLISVADNFIF</sequence>
<dbReference type="Proteomes" id="UP000313988">
    <property type="component" value="Unassembled WGS sequence"/>
</dbReference>
<accession>A0A5C4XXF6</accession>
<organism evidence="3 4">
    <name type="scientific">Deinococcus radiopugnans ATCC 19172</name>
    <dbReference type="NCBI Taxonomy" id="585398"/>
    <lineage>
        <taxon>Bacteria</taxon>
        <taxon>Thermotogati</taxon>
        <taxon>Deinococcota</taxon>
        <taxon>Deinococci</taxon>
        <taxon>Deinococcales</taxon>
        <taxon>Deinococcaceae</taxon>
        <taxon>Deinococcus</taxon>
    </lineage>
</organism>
<evidence type="ECO:0000313" key="5">
    <source>
        <dbReference type="Proteomes" id="UP000629870"/>
    </source>
</evidence>
<dbReference type="AlphaFoldDB" id="A0A5C4XXF6"/>
<name>A0A5C4XXF6_9DEIO</name>
<evidence type="ECO:0000313" key="2">
    <source>
        <dbReference type="EMBL" id="MBB6018531.1"/>
    </source>
</evidence>
<proteinExistence type="predicted"/>
<dbReference type="EMBL" id="JACHEW010000032">
    <property type="protein sequence ID" value="MBB6018531.1"/>
    <property type="molecule type" value="Genomic_DNA"/>
</dbReference>
<comment type="caution">
    <text evidence="3">The sequence shown here is derived from an EMBL/GenBank/DDBJ whole genome shotgun (WGS) entry which is preliminary data.</text>
</comment>
<keyword evidence="1" id="KW-0732">Signal</keyword>
<gene>
    <name evidence="3" type="ORF">FHR04_18315</name>
    <name evidence="2" type="ORF">HNQ04_003812</name>
</gene>
<feature type="chain" id="PRO_5023012478" evidence="1">
    <location>
        <begin position="21"/>
        <end position="60"/>
    </location>
</feature>
<evidence type="ECO:0000313" key="4">
    <source>
        <dbReference type="Proteomes" id="UP000313988"/>
    </source>
</evidence>
<dbReference type="PROSITE" id="PS51257">
    <property type="entry name" value="PROKAR_LIPOPROTEIN"/>
    <property type="match status" value="1"/>
</dbReference>
<dbReference type="Proteomes" id="UP000629870">
    <property type="component" value="Unassembled WGS sequence"/>
</dbReference>
<reference evidence="3 4" key="1">
    <citation type="submission" date="2019-06" db="EMBL/GenBank/DDBJ databases">
        <title>Genome sequence of Deinococcus radiopugnans ATCC 19172.</title>
        <authorList>
            <person name="Maclea K.S."/>
            <person name="Maynard C.R."/>
        </authorList>
    </citation>
    <scope>NUCLEOTIDE SEQUENCE [LARGE SCALE GENOMIC DNA]</scope>
    <source>
        <strain evidence="3 4">ATCC 19172</strain>
    </source>
</reference>
<evidence type="ECO:0000256" key="1">
    <source>
        <dbReference type="SAM" id="SignalP"/>
    </source>
</evidence>
<dbReference type="RefSeq" id="WP_139404656.1">
    <property type="nucleotide sequence ID" value="NZ_JACHEW010000032.1"/>
</dbReference>
<reference evidence="2 5" key="2">
    <citation type="submission" date="2020-08" db="EMBL/GenBank/DDBJ databases">
        <title>Genomic Encyclopedia of Type Strains, Phase IV (KMG-IV): sequencing the most valuable type-strain genomes for metagenomic binning, comparative biology and taxonomic classification.</title>
        <authorList>
            <person name="Goeker M."/>
        </authorList>
    </citation>
    <scope>NUCLEOTIDE SEQUENCE [LARGE SCALE GENOMIC DNA]</scope>
    <source>
        <strain evidence="2 5">DSM 12027</strain>
    </source>
</reference>
<dbReference type="EMBL" id="VDMO01000030">
    <property type="protein sequence ID" value="TNM67385.1"/>
    <property type="molecule type" value="Genomic_DNA"/>
</dbReference>
<keyword evidence="5" id="KW-1185">Reference proteome</keyword>